<organism evidence="1">
    <name type="scientific">Albugo laibachii Nc14</name>
    <dbReference type="NCBI Taxonomy" id="890382"/>
    <lineage>
        <taxon>Eukaryota</taxon>
        <taxon>Sar</taxon>
        <taxon>Stramenopiles</taxon>
        <taxon>Oomycota</taxon>
        <taxon>Peronosporomycetes</taxon>
        <taxon>Albuginales</taxon>
        <taxon>Albuginaceae</taxon>
        <taxon>Albugo</taxon>
    </lineage>
</organism>
<dbReference type="AlphaFoldDB" id="F0WNP3"/>
<sequence>MRECSLGNHLCSNEKLCLRAIIYLNQVLITQLSPLLQFSPHPASPLGLKCIPSHKFTLFSTSFGSKH</sequence>
<proteinExistence type="predicted"/>
<gene>
    <name evidence="1" type="primary">AlNc14C173G8064</name>
    <name evidence="1" type="ORF">ALNC14_090770</name>
</gene>
<dbReference type="EMBL" id="FR824218">
    <property type="protein sequence ID" value="CCA22934.1"/>
    <property type="molecule type" value="Genomic_DNA"/>
</dbReference>
<reference evidence="1" key="2">
    <citation type="submission" date="2011-02" db="EMBL/GenBank/DDBJ databases">
        <authorList>
            <person name="MacLean D."/>
        </authorList>
    </citation>
    <scope>NUCLEOTIDE SEQUENCE</scope>
</reference>
<dbReference type="HOGENOM" id="CLU_2817778_0_0_1"/>
<accession>F0WNP3</accession>
<reference evidence="1" key="1">
    <citation type="journal article" date="2011" name="PLoS Biol.">
        <title>Gene gain and loss during evolution of obligate parasitism in the white rust pathogen of Arabidopsis thaliana.</title>
        <authorList>
            <person name="Kemen E."/>
            <person name="Gardiner A."/>
            <person name="Schultz-Larsen T."/>
            <person name="Kemen A.C."/>
            <person name="Balmuth A.L."/>
            <person name="Robert-Seilaniantz A."/>
            <person name="Bailey K."/>
            <person name="Holub E."/>
            <person name="Studholme D.J."/>
            <person name="Maclean D."/>
            <person name="Jones J.D."/>
        </authorList>
    </citation>
    <scope>NUCLEOTIDE SEQUENCE</scope>
</reference>
<name>F0WNP3_9STRA</name>
<evidence type="ECO:0000313" key="1">
    <source>
        <dbReference type="EMBL" id="CCA22934.1"/>
    </source>
</evidence>
<protein>
    <submittedName>
        <fullName evidence="1">AlNc14C173G8064 protein</fullName>
    </submittedName>
</protein>